<organism evidence="9 10">
    <name type="scientific">Bordetella ansorpii</name>
    <dbReference type="NCBI Taxonomy" id="288768"/>
    <lineage>
        <taxon>Bacteria</taxon>
        <taxon>Pseudomonadati</taxon>
        <taxon>Pseudomonadota</taxon>
        <taxon>Betaproteobacteria</taxon>
        <taxon>Burkholderiales</taxon>
        <taxon>Alcaligenaceae</taxon>
        <taxon>Bordetella</taxon>
    </lineage>
</organism>
<dbReference type="Proteomes" id="UP000077037">
    <property type="component" value="Unassembled WGS sequence"/>
</dbReference>
<keyword evidence="1 7" id="KW-1003">Cell membrane</keyword>
<dbReference type="NCBIfam" id="TIGR03500">
    <property type="entry name" value="FliO_TIGR"/>
    <property type="match status" value="1"/>
</dbReference>
<dbReference type="GO" id="GO:0005886">
    <property type="term" value="C:plasma membrane"/>
    <property type="evidence" value="ECO:0007669"/>
    <property type="project" value="UniProtKB-SubCell"/>
</dbReference>
<dbReference type="PANTHER" id="PTHR38766">
    <property type="entry name" value="FLAGELLAR PROTEIN FLIO"/>
    <property type="match status" value="1"/>
</dbReference>
<evidence type="ECO:0000256" key="1">
    <source>
        <dbReference type="ARBA" id="ARBA00022475"/>
    </source>
</evidence>
<keyword evidence="2 7" id="KW-0812">Transmembrane</keyword>
<proteinExistence type="inferred from homology"/>
<keyword evidence="9" id="KW-0966">Cell projection</keyword>
<dbReference type="EMBL" id="FKBS01000008">
    <property type="protein sequence ID" value="SAI02915.1"/>
    <property type="molecule type" value="Genomic_DNA"/>
</dbReference>
<keyword evidence="3 7" id="KW-1133">Transmembrane helix</keyword>
<sequence>MTQADVLRVAIALALIIAAILAAAWLARRSGLLQRQGGGVLRIVASLSVGPRQNIAVVQVRDTWVVVGITPGGMTPLHTLPAESADPAGSAQTGSETTSAVPGQQPPGTFATALAKRFADALNKRP</sequence>
<reference evidence="9 10" key="1">
    <citation type="submission" date="2016-03" db="EMBL/GenBank/DDBJ databases">
        <authorList>
            <consortium name="Pathogen Informatics"/>
        </authorList>
    </citation>
    <scope>NUCLEOTIDE SEQUENCE [LARGE SCALE GENOMIC DNA]</scope>
    <source>
        <strain evidence="9 10">NCTC13364</strain>
    </source>
</reference>
<evidence type="ECO:0000256" key="4">
    <source>
        <dbReference type="ARBA" id="ARBA00023136"/>
    </source>
</evidence>
<dbReference type="OrthoDB" id="9182371at2"/>
<evidence type="ECO:0000313" key="10">
    <source>
        <dbReference type="Proteomes" id="UP000077037"/>
    </source>
</evidence>
<keyword evidence="4 7" id="KW-0472">Membrane</keyword>
<dbReference type="GO" id="GO:0044781">
    <property type="term" value="P:bacterial-type flagellum organization"/>
    <property type="evidence" value="ECO:0007669"/>
    <property type="project" value="UniProtKB-UniRule"/>
</dbReference>
<evidence type="ECO:0000256" key="6">
    <source>
        <dbReference type="ARBA" id="ARBA00037937"/>
    </source>
</evidence>
<evidence type="ECO:0000313" key="9">
    <source>
        <dbReference type="EMBL" id="SAI02915.1"/>
    </source>
</evidence>
<keyword evidence="9" id="KW-0969">Cilium</keyword>
<dbReference type="RefSeq" id="WP_066409404.1">
    <property type="nucleotide sequence ID" value="NZ_FKBS01000008.1"/>
</dbReference>
<comment type="similarity">
    <text evidence="6 7">Belongs to the FliO/MopB family.</text>
</comment>
<dbReference type="Pfam" id="PF04347">
    <property type="entry name" value="FliO"/>
    <property type="match status" value="1"/>
</dbReference>
<comment type="subcellular location">
    <subcellularLocation>
        <location evidence="7">Cell membrane</location>
    </subcellularLocation>
    <subcellularLocation>
        <location evidence="7">Bacterial flagellum basal body</location>
    </subcellularLocation>
</comment>
<evidence type="ECO:0000256" key="2">
    <source>
        <dbReference type="ARBA" id="ARBA00022692"/>
    </source>
</evidence>
<keyword evidence="5 7" id="KW-0975">Bacterial flagellum</keyword>
<keyword evidence="9" id="KW-0282">Flagellum</keyword>
<gene>
    <name evidence="9" type="primary">fliO</name>
    <name evidence="9" type="ORF">SAMEA1982600_01019</name>
</gene>
<feature type="compositionally biased region" description="Polar residues" evidence="8">
    <location>
        <begin position="90"/>
        <end position="102"/>
    </location>
</feature>
<evidence type="ECO:0000256" key="3">
    <source>
        <dbReference type="ARBA" id="ARBA00022989"/>
    </source>
</evidence>
<feature type="region of interest" description="Disordered" evidence="8">
    <location>
        <begin position="77"/>
        <end position="109"/>
    </location>
</feature>
<name>A0A157M1I5_9BORD</name>
<protein>
    <recommendedName>
        <fullName evidence="7">Flagellar protein</fullName>
    </recommendedName>
</protein>
<feature type="transmembrane region" description="Helical" evidence="7">
    <location>
        <begin position="6"/>
        <end position="27"/>
    </location>
</feature>
<accession>A0A157M1I5</accession>
<evidence type="ECO:0000256" key="8">
    <source>
        <dbReference type="SAM" id="MobiDB-lite"/>
    </source>
</evidence>
<dbReference type="InterPro" id="IPR022781">
    <property type="entry name" value="Flagellar_biosynth_FliO"/>
</dbReference>
<dbReference type="AlphaFoldDB" id="A0A157M1I5"/>
<dbReference type="GO" id="GO:0009425">
    <property type="term" value="C:bacterial-type flagellum basal body"/>
    <property type="evidence" value="ECO:0007669"/>
    <property type="project" value="UniProtKB-SubCell"/>
</dbReference>
<dbReference type="PANTHER" id="PTHR38766:SF1">
    <property type="entry name" value="FLAGELLAR PROTEIN FLIO"/>
    <property type="match status" value="1"/>
</dbReference>
<evidence type="ECO:0000256" key="7">
    <source>
        <dbReference type="RuleBase" id="RU362064"/>
    </source>
</evidence>
<dbReference type="InterPro" id="IPR052205">
    <property type="entry name" value="FliO/MopB"/>
</dbReference>
<evidence type="ECO:0000256" key="5">
    <source>
        <dbReference type="ARBA" id="ARBA00023143"/>
    </source>
</evidence>